<evidence type="ECO:0000256" key="2">
    <source>
        <dbReference type="ARBA" id="ARBA00022737"/>
    </source>
</evidence>
<sequence length="838" mass="95257">MLMSLTCLNGCIFLRSKLHPGQRCLSRLYNSASGSLMLEDQVFDESPKFEPNAVVDFGVTRSVPRVPTTGSELFPLVGKVFKSLNFRVAREKRFGSWVESHGFSHSINCFRIIIHIFALAGMRLEVFTLLRDIVEFCNESEYDAFELFSALLDSPHHLERSAIVFDVLMKVFASNSMLENAFNVFVNAKHVGLESDIMSCNFLLKCLVEENRVDFVRPFFEELKDSGPSPNIYTYTIMMNFYCRGGPGWDVNIRRATEILGKIYSSGQRPTVVTYRSYIHGLCKVGSLDVAFKLICNLSYRNKPLNSHCFNAIIRGFCIRGAVQKAFEVLEKMKISGVVPDAYSYSILIDALCKEGDVEKSLVLMEEMERYQIKPSVVIYTSLIHGLCKRGLMECAIDVFNGIGASGCEYDQTVYETLIDGFCMDGDKNSATKLLQEMIINNLVHTTFGFRFLIRGFYKLGHYDKAFEVFNIMLRDGISPDTIACNYVLNGYCRDGRLEEALKLLEELSDHGVTLNSHSYNAIMYRLCKESYPERALELLPRMLKRNTVPGVVNYSTLISGFFKQLNFRKSVMLFTRMVKVGIAFNNITYTILINIFCRSGKMHEAYAIFNEMKKIGLCLDVITYTSLIAGFSDAGELKKAWAIFEEMSREGCWPNVITYTCLIDGCCKSNRIDLASWLFDKMNKDAVKPDVVTYTVLIAWRLYKDFYDIQPTKKAECLVSSAVIQGRHVAVQENHISQVKWDLIGIAVRRMNSLEEKAIPVTQMQLNGSCNHTKDGGSFLFIFINKIANTLDMKRHSRRFDHLRTRQDGQIREASRMVLSSGLIGYGETWISLTMGF</sequence>
<feature type="repeat" description="PPR" evidence="3">
    <location>
        <begin position="196"/>
        <end position="230"/>
    </location>
</feature>
<dbReference type="PANTHER" id="PTHR47932">
    <property type="entry name" value="ATPASE EXPRESSION PROTEIN 3"/>
    <property type="match status" value="1"/>
</dbReference>
<feature type="repeat" description="PPR" evidence="3">
    <location>
        <begin position="516"/>
        <end position="550"/>
    </location>
</feature>
<dbReference type="Proteomes" id="UP000289738">
    <property type="component" value="Chromosome B04"/>
</dbReference>
<evidence type="ECO:0008006" key="6">
    <source>
        <dbReference type="Google" id="ProtNLM"/>
    </source>
</evidence>
<comment type="caution">
    <text evidence="4">The sequence shown here is derived from an EMBL/GenBank/DDBJ whole genome shotgun (WGS) entry which is preliminary data.</text>
</comment>
<feature type="repeat" description="PPR" evidence="3">
    <location>
        <begin position="621"/>
        <end position="655"/>
    </location>
</feature>
<gene>
    <name evidence="4" type="ORF">Ahy_B04g068955</name>
</gene>
<dbReference type="PANTHER" id="PTHR47932:SF51">
    <property type="entry name" value="PENTACOTRIPEPTIDE-REPEAT REGION OF PRORP DOMAIN-CONTAINING PROTEIN"/>
    <property type="match status" value="1"/>
</dbReference>
<evidence type="ECO:0000313" key="4">
    <source>
        <dbReference type="EMBL" id="RYR11431.1"/>
    </source>
</evidence>
<dbReference type="InterPro" id="IPR002885">
    <property type="entry name" value="PPR_rpt"/>
</dbReference>
<dbReference type="PROSITE" id="PS51375">
    <property type="entry name" value="PPR"/>
    <property type="match status" value="11"/>
</dbReference>
<proteinExistence type="inferred from homology"/>
<evidence type="ECO:0000256" key="3">
    <source>
        <dbReference type="PROSITE-ProRule" id="PRU00708"/>
    </source>
</evidence>
<feature type="repeat" description="PPR" evidence="3">
    <location>
        <begin position="341"/>
        <end position="375"/>
    </location>
</feature>
<feature type="repeat" description="PPR" evidence="3">
    <location>
        <begin position="586"/>
        <end position="620"/>
    </location>
</feature>
<protein>
    <recommendedName>
        <fullName evidence="6">Pentatricopeptide repeat-containing protein</fullName>
    </recommendedName>
</protein>
<evidence type="ECO:0000313" key="5">
    <source>
        <dbReference type="Proteomes" id="UP000289738"/>
    </source>
</evidence>
<dbReference type="Pfam" id="PF13041">
    <property type="entry name" value="PPR_2"/>
    <property type="match status" value="6"/>
</dbReference>
<keyword evidence="5" id="KW-1185">Reference proteome</keyword>
<organism evidence="4 5">
    <name type="scientific">Arachis hypogaea</name>
    <name type="common">Peanut</name>
    <dbReference type="NCBI Taxonomy" id="3818"/>
    <lineage>
        <taxon>Eukaryota</taxon>
        <taxon>Viridiplantae</taxon>
        <taxon>Streptophyta</taxon>
        <taxon>Embryophyta</taxon>
        <taxon>Tracheophyta</taxon>
        <taxon>Spermatophyta</taxon>
        <taxon>Magnoliopsida</taxon>
        <taxon>eudicotyledons</taxon>
        <taxon>Gunneridae</taxon>
        <taxon>Pentapetalae</taxon>
        <taxon>rosids</taxon>
        <taxon>fabids</taxon>
        <taxon>Fabales</taxon>
        <taxon>Fabaceae</taxon>
        <taxon>Papilionoideae</taxon>
        <taxon>50 kb inversion clade</taxon>
        <taxon>dalbergioids sensu lato</taxon>
        <taxon>Dalbergieae</taxon>
        <taxon>Pterocarpus clade</taxon>
        <taxon>Arachis</taxon>
    </lineage>
</organism>
<feature type="repeat" description="PPR" evidence="3">
    <location>
        <begin position="376"/>
        <end position="410"/>
    </location>
</feature>
<dbReference type="InterPro" id="IPR011990">
    <property type="entry name" value="TPR-like_helical_dom_sf"/>
</dbReference>
<feature type="repeat" description="PPR" evidence="3">
    <location>
        <begin position="306"/>
        <end position="340"/>
    </location>
</feature>
<evidence type="ECO:0000256" key="1">
    <source>
        <dbReference type="ARBA" id="ARBA00007626"/>
    </source>
</evidence>
<reference evidence="4 5" key="1">
    <citation type="submission" date="2019-01" db="EMBL/GenBank/DDBJ databases">
        <title>Sequencing of cultivated peanut Arachis hypogaea provides insights into genome evolution and oil improvement.</title>
        <authorList>
            <person name="Chen X."/>
        </authorList>
    </citation>
    <scope>NUCLEOTIDE SEQUENCE [LARGE SCALE GENOMIC DNA]</scope>
    <source>
        <strain evidence="5">cv. Fuhuasheng</strain>
        <tissue evidence="4">Leaves</tissue>
    </source>
</reference>
<dbReference type="SUPFAM" id="SSF81901">
    <property type="entry name" value="HCP-like"/>
    <property type="match status" value="1"/>
</dbReference>
<keyword evidence="2" id="KW-0677">Repeat</keyword>
<accession>A0A444ZB69</accession>
<feature type="repeat" description="PPR" evidence="3">
    <location>
        <begin position="481"/>
        <end position="515"/>
    </location>
</feature>
<dbReference type="Gene3D" id="1.25.40.10">
    <property type="entry name" value="Tetratricopeptide repeat domain"/>
    <property type="match status" value="5"/>
</dbReference>
<feature type="repeat" description="PPR" evidence="3">
    <location>
        <begin position="446"/>
        <end position="480"/>
    </location>
</feature>
<dbReference type="AlphaFoldDB" id="A0A444ZB69"/>
<dbReference type="GO" id="GO:0003729">
    <property type="term" value="F:mRNA binding"/>
    <property type="evidence" value="ECO:0007669"/>
    <property type="project" value="TreeGrafter"/>
</dbReference>
<dbReference type="NCBIfam" id="TIGR00756">
    <property type="entry name" value="PPR"/>
    <property type="match status" value="10"/>
</dbReference>
<name>A0A444ZB69_ARAHY</name>
<dbReference type="Pfam" id="PF12854">
    <property type="entry name" value="PPR_1"/>
    <property type="match status" value="1"/>
</dbReference>
<comment type="similarity">
    <text evidence="1">Belongs to the PPR family. P subfamily.</text>
</comment>
<dbReference type="Pfam" id="PF01535">
    <property type="entry name" value="PPR"/>
    <property type="match status" value="1"/>
</dbReference>
<dbReference type="EMBL" id="SDMP01000014">
    <property type="protein sequence ID" value="RYR11431.1"/>
    <property type="molecule type" value="Genomic_DNA"/>
</dbReference>
<feature type="repeat" description="PPR" evidence="3">
    <location>
        <begin position="656"/>
        <end position="690"/>
    </location>
</feature>
<feature type="repeat" description="PPR" evidence="3">
    <location>
        <begin position="411"/>
        <end position="445"/>
    </location>
</feature>